<dbReference type="InterPro" id="IPR013325">
    <property type="entry name" value="RNA_pol_sigma_r2"/>
</dbReference>
<evidence type="ECO:0000313" key="7">
    <source>
        <dbReference type="EMBL" id="MFD1236407.1"/>
    </source>
</evidence>
<reference evidence="8" key="1">
    <citation type="journal article" date="2019" name="Int. J. Syst. Evol. Microbiol.">
        <title>The Global Catalogue of Microorganisms (GCM) 10K type strain sequencing project: providing services to taxonomists for standard genome sequencing and annotation.</title>
        <authorList>
            <consortium name="The Broad Institute Genomics Platform"/>
            <consortium name="The Broad Institute Genome Sequencing Center for Infectious Disease"/>
            <person name="Wu L."/>
            <person name="Ma J."/>
        </authorList>
    </citation>
    <scope>NUCLEOTIDE SEQUENCE [LARGE SCALE GENOMIC DNA]</scope>
    <source>
        <strain evidence="8">CCUG 49018</strain>
    </source>
</reference>
<evidence type="ECO:0000259" key="6">
    <source>
        <dbReference type="PROSITE" id="PS00715"/>
    </source>
</evidence>
<dbReference type="Pfam" id="PF04542">
    <property type="entry name" value="Sigma70_r2"/>
    <property type="match status" value="1"/>
</dbReference>
<feature type="region of interest" description="Disordered" evidence="5">
    <location>
        <begin position="1"/>
        <end position="40"/>
    </location>
</feature>
<dbReference type="CDD" id="cd06171">
    <property type="entry name" value="Sigma70_r4"/>
    <property type="match status" value="1"/>
</dbReference>
<dbReference type="InterPro" id="IPR007624">
    <property type="entry name" value="RNA_pol_sigma70_r3"/>
</dbReference>
<keyword evidence="1" id="KW-0805">Transcription regulation</keyword>
<dbReference type="NCBIfam" id="TIGR02937">
    <property type="entry name" value="sigma70-ECF"/>
    <property type="match status" value="1"/>
</dbReference>
<dbReference type="Gene3D" id="1.10.10.10">
    <property type="entry name" value="Winged helix-like DNA-binding domain superfamily/Winged helix DNA-binding domain"/>
    <property type="match status" value="2"/>
</dbReference>
<dbReference type="Proteomes" id="UP001597182">
    <property type="component" value="Unassembled WGS sequence"/>
</dbReference>
<keyword evidence="2" id="KW-0731">Sigma factor</keyword>
<feature type="region of interest" description="Disordered" evidence="5">
    <location>
        <begin position="187"/>
        <end position="207"/>
    </location>
</feature>
<organism evidence="7 8">
    <name type="scientific">Pseudonocardia benzenivorans</name>
    <dbReference type="NCBI Taxonomy" id="228005"/>
    <lineage>
        <taxon>Bacteria</taxon>
        <taxon>Bacillati</taxon>
        <taxon>Actinomycetota</taxon>
        <taxon>Actinomycetes</taxon>
        <taxon>Pseudonocardiales</taxon>
        <taxon>Pseudonocardiaceae</taxon>
        <taxon>Pseudonocardia</taxon>
    </lineage>
</organism>
<dbReference type="PANTHER" id="PTHR30385:SF4">
    <property type="entry name" value="RNA POLYMERASE SIGMA-E FACTOR"/>
    <property type="match status" value="1"/>
</dbReference>
<dbReference type="SUPFAM" id="SSF88659">
    <property type="entry name" value="Sigma3 and sigma4 domains of RNA polymerase sigma factors"/>
    <property type="match status" value="2"/>
</dbReference>
<evidence type="ECO:0000256" key="2">
    <source>
        <dbReference type="ARBA" id="ARBA00023082"/>
    </source>
</evidence>
<sequence>MATDEIVVPDLPVPGPPPDEPPLAEDAPYAPPSEYARHAEAMRELAATPPSDPRRDALRSELILAFLPIVRHLALRHSAGYPGGYDDLVQVGTVGLISAIDRWDPDRAGADLLGYLVPCVRGEMLRYFRDRTWAVRVPRRLKDLAVAINKTTGPLSQQLGRAPRPSELAAHLGVDVSEVVEALTAKAGHHSDPLEPVDPETGESSHERLGELDGELDHVEYRHALRPLLESLPERERTILMLRFFRDMTQTQIAEEIGISQMHVSRLLARSLTTLRAGLAAEG</sequence>
<evidence type="ECO:0000256" key="5">
    <source>
        <dbReference type="SAM" id="MobiDB-lite"/>
    </source>
</evidence>
<evidence type="ECO:0000256" key="3">
    <source>
        <dbReference type="ARBA" id="ARBA00023125"/>
    </source>
</evidence>
<keyword evidence="8" id="KW-1185">Reference proteome</keyword>
<gene>
    <name evidence="7" type="ORF">ACFQ34_24220</name>
</gene>
<dbReference type="InterPro" id="IPR036388">
    <property type="entry name" value="WH-like_DNA-bd_sf"/>
</dbReference>
<evidence type="ECO:0000256" key="1">
    <source>
        <dbReference type="ARBA" id="ARBA00023015"/>
    </source>
</evidence>
<dbReference type="SUPFAM" id="SSF88946">
    <property type="entry name" value="Sigma2 domain of RNA polymerase sigma factors"/>
    <property type="match status" value="1"/>
</dbReference>
<dbReference type="InterPro" id="IPR014284">
    <property type="entry name" value="RNA_pol_sigma-70_dom"/>
</dbReference>
<dbReference type="InterPro" id="IPR007630">
    <property type="entry name" value="RNA_pol_sigma70_r4"/>
</dbReference>
<dbReference type="PANTHER" id="PTHR30385">
    <property type="entry name" value="SIGMA FACTOR F FLAGELLAR"/>
    <property type="match status" value="1"/>
</dbReference>
<keyword evidence="4" id="KW-0804">Transcription</keyword>
<protein>
    <submittedName>
        <fullName evidence="7">Sigma-70 family RNA polymerase sigma factor</fullName>
    </submittedName>
</protein>
<dbReference type="InterPro" id="IPR000943">
    <property type="entry name" value="RNA_pol_sigma70"/>
</dbReference>
<feature type="compositionally biased region" description="Pro residues" evidence="5">
    <location>
        <begin position="11"/>
        <end position="21"/>
    </location>
</feature>
<evidence type="ECO:0000313" key="8">
    <source>
        <dbReference type="Proteomes" id="UP001597182"/>
    </source>
</evidence>
<dbReference type="PRINTS" id="PR00046">
    <property type="entry name" value="SIGMA70FCT"/>
</dbReference>
<keyword evidence="3" id="KW-0238">DNA-binding</keyword>
<dbReference type="InterPro" id="IPR007627">
    <property type="entry name" value="RNA_pol_sigma70_r2"/>
</dbReference>
<dbReference type="Pfam" id="PF04545">
    <property type="entry name" value="Sigma70_r4"/>
    <property type="match status" value="1"/>
</dbReference>
<dbReference type="RefSeq" id="WP_339120982.1">
    <property type="nucleotide sequence ID" value="NZ_BAABKS010000005.1"/>
</dbReference>
<name>A0ABW3VMM1_9PSEU</name>
<evidence type="ECO:0000256" key="4">
    <source>
        <dbReference type="ARBA" id="ARBA00023163"/>
    </source>
</evidence>
<dbReference type="Pfam" id="PF04539">
    <property type="entry name" value="Sigma70_r3"/>
    <property type="match status" value="1"/>
</dbReference>
<dbReference type="InterPro" id="IPR013324">
    <property type="entry name" value="RNA_pol_sigma_r3/r4-like"/>
</dbReference>
<feature type="domain" description="RNA polymerase sigma-70" evidence="6">
    <location>
        <begin position="87"/>
        <end position="100"/>
    </location>
</feature>
<dbReference type="PROSITE" id="PS00715">
    <property type="entry name" value="SIGMA70_1"/>
    <property type="match status" value="1"/>
</dbReference>
<comment type="caution">
    <text evidence="7">The sequence shown here is derived from an EMBL/GenBank/DDBJ whole genome shotgun (WGS) entry which is preliminary data.</text>
</comment>
<proteinExistence type="predicted"/>
<accession>A0ABW3VMM1</accession>
<dbReference type="Gene3D" id="1.10.1740.10">
    <property type="match status" value="1"/>
</dbReference>
<dbReference type="EMBL" id="JBHTMB010000222">
    <property type="protein sequence ID" value="MFD1236407.1"/>
    <property type="molecule type" value="Genomic_DNA"/>
</dbReference>